<gene>
    <name evidence="1" type="ORF">BS47DRAFT_1346228</name>
</gene>
<keyword evidence="2" id="KW-1185">Reference proteome</keyword>
<accession>A0A9P6ATR6</accession>
<reference evidence="1" key="1">
    <citation type="journal article" date="2020" name="Nat. Commun.">
        <title>Large-scale genome sequencing of mycorrhizal fungi provides insights into the early evolution of symbiotic traits.</title>
        <authorList>
            <person name="Miyauchi S."/>
            <person name="Kiss E."/>
            <person name="Kuo A."/>
            <person name="Drula E."/>
            <person name="Kohler A."/>
            <person name="Sanchez-Garcia M."/>
            <person name="Morin E."/>
            <person name="Andreopoulos B."/>
            <person name="Barry K.W."/>
            <person name="Bonito G."/>
            <person name="Buee M."/>
            <person name="Carver A."/>
            <person name="Chen C."/>
            <person name="Cichocki N."/>
            <person name="Clum A."/>
            <person name="Culley D."/>
            <person name="Crous P.W."/>
            <person name="Fauchery L."/>
            <person name="Girlanda M."/>
            <person name="Hayes R.D."/>
            <person name="Keri Z."/>
            <person name="LaButti K."/>
            <person name="Lipzen A."/>
            <person name="Lombard V."/>
            <person name="Magnuson J."/>
            <person name="Maillard F."/>
            <person name="Murat C."/>
            <person name="Nolan M."/>
            <person name="Ohm R.A."/>
            <person name="Pangilinan J."/>
            <person name="Pereira M.F."/>
            <person name="Perotto S."/>
            <person name="Peter M."/>
            <person name="Pfister S."/>
            <person name="Riley R."/>
            <person name="Sitrit Y."/>
            <person name="Stielow J.B."/>
            <person name="Szollosi G."/>
            <person name="Zifcakova L."/>
            <person name="Stursova M."/>
            <person name="Spatafora J.W."/>
            <person name="Tedersoo L."/>
            <person name="Vaario L.M."/>
            <person name="Yamada A."/>
            <person name="Yan M."/>
            <person name="Wang P."/>
            <person name="Xu J."/>
            <person name="Bruns T."/>
            <person name="Baldrian P."/>
            <person name="Vilgalys R."/>
            <person name="Dunand C."/>
            <person name="Henrissat B."/>
            <person name="Grigoriev I.V."/>
            <person name="Hibbett D."/>
            <person name="Nagy L.G."/>
            <person name="Martin F.M."/>
        </authorList>
    </citation>
    <scope>NUCLEOTIDE SEQUENCE</scope>
    <source>
        <strain evidence="1">UP504</strain>
    </source>
</reference>
<evidence type="ECO:0000313" key="2">
    <source>
        <dbReference type="Proteomes" id="UP000886523"/>
    </source>
</evidence>
<dbReference type="Proteomes" id="UP000886523">
    <property type="component" value="Unassembled WGS sequence"/>
</dbReference>
<dbReference type="AlphaFoldDB" id="A0A9P6ATR6"/>
<protein>
    <submittedName>
        <fullName evidence="1">Uncharacterized protein</fullName>
    </submittedName>
</protein>
<dbReference type="EMBL" id="MU128995">
    <property type="protein sequence ID" value="KAF9511813.1"/>
    <property type="molecule type" value="Genomic_DNA"/>
</dbReference>
<proteinExistence type="predicted"/>
<organism evidence="1 2">
    <name type="scientific">Hydnum rufescens UP504</name>
    <dbReference type="NCBI Taxonomy" id="1448309"/>
    <lineage>
        <taxon>Eukaryota</taxon>
        <taxon>Fungi</taxon>
        <taxon>Dikarya</taxon>
        <taxon>Basidiomycota</taxon>
        <taxon>Agaricomycotina</taxon>
        <taxon>Agaricomycetes</taxon>
        <taxon>Cantharellales</taxon>
        <taxon>Hydnaceae</taxon>
        <taxon>Hydnum</taxon>
    </lineage>
</organism>
<sequence>MHSVPFVMHVHSRHAVQRSFTDASTIAQERSSNSAQVHIAVSPSTTLTPWSSRTSLMLVITRHYDRRSFLIM</sequence>
<name>A0A9P6ATR6_9AGAM</name>
<comment type="caution">
    <text evidence="1">The sequence shown here is derived from an EMBL/GenBank/DDBJ whole genome shotgun (WGS) entry which is preliminary data.</text>
</comment>
<evidence type="ECO:0000313" key="1">
    <source>
        <dbReference type="EMBL" id="KAF9511813.1"/>
    </source>
</evidence>